<dbReference type="EMBL" id="CP033713">
    <property type="protein sequence ID" value="AYW90627.1"/>
    <property type="molecule type" value="Genomic_DNA"/>
</dbReference>
<organism evidence="2 3">
    <name type="scientific">Yersinia pseudotuberculosis</name>
    <dbReference type="NCBI Taxonomy" id="633"/>
    <lineage>
        <taxon>Bacteria</taxon>
        <taxon>Pseudomonadati</taxon>
        <taxon>Pseudomonadota</taxon>
        <taxon>Gammaproteobacteria</taxon>
        <taxon>Enterobacterales</taxon>
        <taxon>Yersiniaceae</taxon>
        <taxon>Yersinia</taxon>
    </lineage>
</organism>
<dbReference type="RefSeq" id="WP_123784342.1">
    <property type="nucleotide sequence ID" value="NZ_CP033713.1"/>
</dbReference>
<dbReference type="Proteomes" id="UP000268669">
    <property type="component" value="Chromosome"/>
</dbReference>
<reference evidence="2" key="1">
    <citation type="submission" date="2018-11" db="EMBL/GenBank/DDBJ databases">
        <title>FDA dAtabase for Regulatory Grade micrObial Sequences (FDA-ARGOS): Supporting development and validation of Infectious Disease Dx tests.</title>
        <authorList>
            <person name="Bliska J."/>
            <person name="Cleland M.-M."/>
            <person name="Tallon L."/>
            <person name="Sadzewicz L."/>
            <person name="Zhao X."/>
            <person name="Vavikolanu K."/>
            <person name="Mehta A."/>
            <person name="Aluvathingal J."/>
            <person name="Nadendla S."/>
            <person name="Yan Y."/>
            <person name="Sichtig H."/>
        </authorList>
    </citation>
    <scope>NUCLEOTIDE SEQUENCE [LARGE SCALE GENOMIC DNA]</scope>
    <source>
        <strain evidence="2">FDAARGOS_581</strain>
    </source>
</reference>
<evidence type="ECO:0000313" key="3">
    <source>
        <dbReference type="Proteomes" id="UP000268669"/>
    </source>
</evidence>
<evidence type="ECO:0000256" key="1">
    <source>
        <dbReference type="SAM" id="Coils"/>
    </source>
</evidence>
<feature type="coiled-coil region" evidence="1">
    <location>
        <begin position="44"/>
        <end position="71"/>
    </location>
</feature>
<keyword evidence="3" id="KW-1185">Reference proteome</keyword>
<gene>
    <name evidence="2" type="ORF">EGX47_04325</name>
</gene>
<protein>
    <submittedName>
        <fullName evidence="2">Uncharacterized protein</fullName>
    </submittedName>
</protein>
<keyword evidence="1" id="KW-0175">Coiled coil</keyword>
<name>A0ABM7ADJ1_YERPU</name>
<proteinExistence type="predicted"/>
<evidence type="ECO:0000313" key="2">
    <source>
        <dbReference type="EMBL" id="AYW90627.1"/>
    </source>
</evidence>
<sequence length="316" mass="36941">MNNNDMSKEKLVEFFFSIKGNYLKIGKKPSNYMLYTAFKRREIYKKIENSVKNIINERMNYNNEKTSTKNKKTLFLKVADLPEYSQKLDKLVQDIHNGNVFSIPIENDAIGNVNTEIFSGVNKLTFMDIFIASRNKYKNIKSYIKFIQNLDGYLLFDRKNILNIKNISDNSLKSDILNSYSNLGKTLPDNYANPIEKGRNTHSWISIDLSLSDEILRNSFDHFLTKERERKNIIDVDNVKSENITWKENIIRDIIIKDIFIIIDIKSMALHYKIDITNREILDIIGGHQKTDSYISKSVEYFINTFTSEKLPTLLD</sequence>
<accession>A0ABM7ADJ1</accession>